<dbReference type="RefSeq" id="WP_108577893.1">
    <property type="nucleotide sequence ID" value="NZ_CP026952.1"/>
</dbReference>
<keyword evidence="2" id="KW-1185">Reference proteome</keyword>
<dbReference type="KEGG" id="aez:C3E78_08560"/>
<dbReference type="Proteomes" id="UP000244384">
    <property type="component" value="Chromosome"/>
</dbReference>
<accession>A0A2S0WLM4</accession>
<protein>
    <submittedName>
        <fullName evidence="1">Uncharacterized protein</fullName>
    </submittedName>
</protein>
<dbReference type="EMBL" id="CP026952">
    <property type="protein sequence ID" value="AWB92248.1"/>
    <property type="molecule type" value="Genomic_DNA"/>
</dbReference>
<evidence type="ECO:0000313" key="1">
    <source>
        <dbReference type="EMBL" id="AWB92248.1"/>
    </source>
</evidence>
<sequence>MLTRIELQRSLEHQLTQLAEVRGLSVLPTAAGNEVVLLCRQEASTRTVVLRFAEDAIWINFGLSASASMVVEDEDSVSAVIDLVAAILDGNACEYVFVDDSARIRTVGWRISGITIELAARPDTTETPLEFRVPAFT</sequence>
<reference evidence="2" key="1">
    <citation type="submission" date="2018-01" db="EMBL/GenBank/DDBJ databases">
        <authorList>
            <person name="Li J."/>
        </authorList>
    </citation>
    <scope>NUCLEOTIDE SEQUENCE [LARGE SCALE GENOMIC DNA]</scope>
    <source>
        <strain evidence="2">592</strain>
    </source>
</reference>
<evidence type="ECO:0000313" key="2">
    <source>
        <dbReference type="Proteomes" id="UP000244384"/>
    </source>
</evidence>
<proteinExistence type="predicted"/>
<organism evidence="1 2">
    <name type="scientific">Aeromicrobium chenweiae</name>
    <dbReference type="NCBI Taxonomy" id="2079793"/>
    <lineage>
        <taxon>Bacteria</taxon>
        <taxon>Bacillati</taxon>
        <taxon>Actinomycetota</taxon>
        <taxon>Actinomycetes</taxon>
        <taxon>Propionibacteriales</taxon>
        <taxon>Nocardioidaceae</taxon>
        <taxon>Aeromicrobium</taxon>
    </lineage>
</organism>
<gene>
    <name evidence="1" type="ORF">C3E78_08560</name>
</gene>
<accession>A0A5F2EPG0</accession>
<dbReference type="OrthoDB" id="4544282at2"/>
<dbReference type="AlphaFoldDB" id="A0A2S0WLM4"/>
<name>A0A2S0WLM4_9ACTN</name>